<evidence type="ECO:0000259" key="1">
    <source>
        <dbReference type="PROSITE" id="PS51186"/>
    </source>
</evidence>
<dbReference type="EMBL" id="FMUS01000005">
    <property type="protein sequence ID" value="SCY22150.1"/>
    <property type="molecule type" value="Genomic_DNA"/>
</dbReference>
<reference evidence="2 3" key="1">
    <citation type="submission" date="2016-10" db="EMBL/GenBank/DDBJ databases">
        <authorList>
            <person name="de Groot N.N."/>
        </authorList>
    </citation>
    <scope>NUCLEOTIDE SEQUENCE [LARGE SCALE GENOMIC DNA]</scope>
    <source>
        <strain evidence="2 3">DSM 18978</strain>
    </source>
</reference>
<dbReference type="PANTHER" id="PTHR43792:SF9">
    <property type="entry name" value="RIBOSOMAL-PROTEIN-ALANINE ACETYLTRANSFERASE"/>
    <property type="match status" value="1"/>
</dbReference>
<dbReference type="AlphaFoldDB" id="A0A1G5E613"/>
<dbReference type="PROSITE" id="PS51186">
    <property type="entry name" value="GNAT"/>
    <property type="match status" value="1"/>
</dbReference>
<dbReference type="GO" id="GO:0005737">
    <property type="term" value="C:cytoplasm"/>
    <property type="evidence" value="ECO:0007669"/>
    <property type="project" value="TreeGrafter"/>
</dbReference>
<dbReference type="OrthoDB" id="9811523at2"/>
<evidence type="ECO:0000313" key="2">
    <source>
        <dbReference type="EMBL" id="SCY22150.1"/>
    </source>
</evidence>
<evidence type="ECO:0000313" key="3">
    <source>
        <dbReference type="Proteomes" id="UP000198636"/>
    </source>
</evidence>
<keyword evidence="3" id="KW-1185">Reference proteome</keyword>
<dbReference type="Proteomes" id="UP000198636">
    <property type="component" value="Unassembled WGS sequence"/>
</dbReference>
<dbReference type="PANTHER" id="PTHR43792">
    <property type="entry name" value="GNAT FAMILY, PUTATIVE (AFU_ORTHOLOGUE AFUA_3G00765)-RELATED-RELATED"/>
    <property type="match status" value="1"/>
</dbReference>
<proteinExistence type="predicted"/>
<dbReference type="InterPro" id="IPR016181">
    <property type="entry name" value="Acyl_CoA_acyltransferase"/>
</dbReference>
<dbReference type="SUPFAM" id="SSF55729">
    <property type="entry name" value="Acyl-CoA N-acyltransferases (Nat)"/>
    <property type="match status" value="1"/>
</dbReference>
<sequence length="174" mass="20294">MFYNNIETDRLLLKNIDSGDSEFIFSQFSDVDINKYLFDAEPLTDISEADGVIEFYLKPEPRPQHRWIVIRKADGVKMGTCGFHCWSIEDSKVEIGYDLKKEFWGNGYMYEALKGIIEFAEYSMELKEINACIYTENHKSISLAEKLGFVLTGSKYEIFRGEKYLHSIYSLNFK</sequence>
<dbReference type="Gene3D" id="3.40.630.30">
    <property type="match status" value="1"/>
</dbReference>
<dbReference type="STRING" id="1120976.SAMN03080606_01053"/>
<organism evidence="2 3">
    <name type="scientific">Alkaliphilus peptidifermentans DSM 18978</name>
    <dbReference type="NCBI Taxonomy" id="1120976"/>
    <lineage>
        <taxon>Bacteria</taxon>
        <taxon>Bacillati</taxon>
        <taxon>Bacillota</taxon>
        <taxon>Clostridia</taxon>
        <taxon>Peptostreptococcales</taxon>
        <taxon>Natronincolaceae</taxon>
        <taxon>Alkaliphilus</taxon>
    </lineage>
</organism>
<dbReference type="Pfam" id="PF13302">
    <property type="entry name" value="Acetyltransf_3"/>
    <property type="match status" value="1"/>
</dbReference>
<gene>
    <name evidence="2" type="ORF">SAMN03080606_01053</name>
</gene>
<dbReference type="RefSeq" id="WP_091540828.1">
    <property type="nucleotide sequence ID" value="NZ_FMUS01000005.1"/>
</dbReference>
<dbReference type="InterPro" id="IPR000182">
    <property type="entry name" value="GNAT_dom"/>
</dbReference>
<feature type="domain" description="N-acetyltransferase" evidence="1">
    <location>
        <begin position="31"/>
        <end position="174"/>
    </location>
</feature>
<name>A0A1G5E613_9FIRM</name>
<keyword evidence="2" id="KW-0808">Transferase</keyword>
<protein>
    <submittedName>
        <fullName evidence="2">Ribosomal-protein-alanine N-acetyltransferase</fullName>
    </submittedName>
</protein>
<accession>A0A1G5E613</accession>
<dbReference type="GO" id="GO:0008999">
    <property type="term" value="F:protein-N-terminal-alanine acetyltransferase activity"/>
    <property type="evidence" value="ECO:0007669"/>
    <property type="project" value="TreeGrafter"/>
</dbReference>
<dbReference type="InterPro" id="IPR051531">
    <property type="entry name" value="N-acetyltransferase"/>
</dbReference>